<comment type="caution">
    <text evidence="1">The sequence shown here is derived from an EMBL/GenBank/DDBJ whole genome shotgun (WGS) entry which is preliminary data.</text>
</comment>
<dbReference type="EMBL" id="JAAARO010000004">
    <property type="protein sequence ID" value="KAF5749527.1"/>
    <property type="molecule type" value="Genomic_DNA"/>
</dbReference>
<dbReference type="AlphaFoldDB" id="A0A7J7DT87"/>
<evidence type="ECO:0000313" key="2">
    <source>
        <dbReference type="Proteomes" id="UP000593562"/>
    </source>
</evidence>
<evidence type="ECO:0000313" key="1">
    <source>
        <dbReference type="EMBL" id="KAF5749527.1"/>
    </source>
</evidence>
<keyword evidence="2" id="KW-1185">Reference proteome</keyword>
<name>A0A7J7DT87_TRIWF</name>
<protein>
    <submittedName>
        <fullName evidence="1">Uncharacterized protein</fullName>
    </submittedName>
</protein>
<proteinExistence type="predicted"/>
<accession>A0A7J7DT87</accession>
<gene>
    <name evidence="1" type="ORF">HS088_TW04G01496</name>
</gene>
<sequence length="108" mass="12398">MTLRILFQGASDLGANLKSTSFVHAEVIWSILIIMSKKTRVMYWIDASWLRCCCICIFSGRKLFIPNLKVGLLAPFWCICCVVEELVYIFHSSKSSRYLLATEELRIS</sequence>
<organism evidence="1 2">
    <name type="scientific">Tripterygium wilfordii</name>
    <name type="common">Thunder God vine</name>
    <dbReference type="NCBI Taxonomy" id="458696"/>
    <lineage>
        <taxon>Eukaryota</taxon>
        <taxon>Viridiplantae</taxon>
        <taxon>Streptophyta</taxon>
        <taxon>Embryophyta</taxon>
        <taxon>Tracheophyta</taxon>
        <taxon>Spermatophyta</taxon>
        <taxon>Magnoliopsida</taxon>
        <taxon>eudicotyledons</taxon>
        <taxon>Gunneridae</taxon>
        <taxon>Pentapetalae</taxon>
        <taxon>rosids</taxon>
        <taxon>fabids</taxon>
        <taxon>Celastrales</taxon>
        <taxon>Celastraceae</taxon>
        <taxon>Tripterygium</taxon>
    </lineage>
</organism>
<dbReference type="InParanoid" id="A0A7J7DT87"/>
<reference evidence="1 2" key="1">
    <citation type="journal article" date="2020" name="Nat. Commun.">
        <title>Genome of Tripterygium wilfordii and identification of cytochrome P450 involved in triptolide biosynthesis.</title>
        <authorList>
            <person name="Tu L."/>
            <person name="Su P."/>
            <person name="Zhang Z."/>
            <person name="Gao L."/>
            <person name="Wang J."/>
            <person name="Hu T."/>
            <person name="Zhou J."/>
            <person name="Zhang Y."/>
            <person name="Zhao Y."/>
            <person name="Liu Y."/>
            <person name="Song Y."/>
            <person name="Tong Y."/>
            <person name="Lu Y."/>
            <person name="Yang J."/>
            <person name="Xu C."/>
            <person name="Jia M."/>
            <person name="Peters R.J."/>
            <person name="Huang L."/>
            <person name="Gao W."/>
        </authorList>
    </citation>
    <scope>NUCLEOTIDE SEQUENCE [LARGE SCALE GENOMIC DNA]</scope>
    <source>
        <strain evidence="2">cv. XIE 37</strain>
        <tissue evidence="1">Leaf</tissue>
    </source>
</reference>
<dbReference type="Proteomes" id="UP000593562">
    <property type="component" value="Unassembled WGS sequence"/>
</dbReference>